<protein>
    <submittedName>
        <fullName evidence="1">Bacteriocin-protection protein</fullName>
    </submittedName>
</protein>
<evidence type="ECO:0000313" key="1">
    <source>
        <dbReference type="EMBL" id="RGE44241.1"/>
    </source>
</evidence>
<organism evidence="1 2">
    <name type="scientific">Comamonas testosteroni</name>
    <name type="common">Pseudomonas testosteroni</name>
    <dbReference type="NCBI Taxonomy" id="285"/>
    <lineage>
        <taxon>Bacteria</taxon>
        <taxon>Pseudomonadati</taxon>
        <taxon>Pseudomonadota</taxon>
        <taxon>Betaproteobacteria</taxon>
        <taxon>Burkholderiales</taxon>
        <taxon>Comamonadaceae</taxon>
        <taxon>Comamonas</taxon>
    </lineage>
</organism>
<dbReference type="Pfam" id="PF13376">
    <property type="entry name" value="OmdA"/>
    <property type="match status" value="1"/>
</dbReference>
<dbReference type="Proteomes" id="UP000261948">
    <property type="component" value="Unassembled WGS sequence"/>
</dbReference>
<comment type="caution">
    <text evidence="1">The sequence shown here is derived from an EMBL/GenBank/DDBJ whole genome shotgun (WGS) entry which is preliminary data.</text>
</comment>
<accession>A0A373FJC0</accession>
<dbReference type="EMBL" id="QURR01000015">
    <property type="protein sequence ID" value="RGE44241.1"/>
    <property type="molecule type" value="Genomic_DNA"/>
</dbReference>
<proteinExistence type="predicted"/>
<evidence type="ECO:0000313" key="2">
    <source>
        <dbReference type="Proteomes" id="UP000261948"/>
    </source>
</evidence>
<sequence length="203" mass="22687">MPTAKFAVPLDSSPTLFKSAKAFETWLKKHYAASDGLWLKIAKRGADEPSVTYLEAVEIALCWGWIDGQKKGLDDQHFLQRFTPRRARSIWSKTNVNKAEALIEAGRMQAPGHAQIEAAKADGRWARAYDSSRTSKVPEDLLAALEAEPKAKAFFATINAANRYAVLWRIQTAVKADTRASRIAQLVEMLARGETIHFFKPRS</sequence>
<gene>
    <name evidence="1" type="ORF">DZC30_13460</name>
</gene>
<name>A0A373FJC0_COMTE</name>
<keyword evidence="2" id="KW-1185">Reference proteome</keyword>
<dbReference type="AlphaFoldDB" id="A0A373FJC0"/>
<reference evidence="1 2" key="1">
    <citation type="submission" date="2018-08" db="EMBL/GenBank/DDBJ databases">
        <title>Comamonas testosteroni strain SWCO2.</title>
        <authorList>
            <person name="Jiang N."/>
            <person name="Zhang X.Z."/>
        </authorList>
    </citation>
    <scope>NUCLEOTIDE SEQUENCE [LARGE SCALE GENOMIC DNA]</scope>
    <source>
        <strain evidence="1 2">SWCO2</strain>
    </source>
</reference>
<dbReference type="OrthoDB" id="9796999at2"/>